<protein>
    <submittedName>
        <fullName evidence="1">Uncharacterized protein</fullName>
    </submittedName>
</protein>
<evidence type="ECO:0000313" key="1">
    <source>
        <dbReference type="EMBL" id="HIX62617.1"/>
    </source>
</evidence>
<accession>A0A9D2B5V5</accession>
<proteinExistence type="predicted"/>
<reference evidence="1" key="2">
    <citation type="submission" date="2021-04" db="EMBL/GenBank/DDBJ databases">
        <authorList>
            <person name="Gilroy R."/>
        </authorList>
    </citation>
    <scope>NUCLEOTIDE SEQUENCE</scope>
    <source>
        <strain evidence="1">1193</strain>
    </source>
</reference>
<comment type="caution">
    <text evidence="1">The sequence shown here is derived from an EMBL/GenBank/DDBJ whole genome shotgun (WGS) entry which is preliminary data.</text>
</comment>
<reference evidence="1" key="1">
    <citation type="journal article" date="2021" name="PeerJ">
        <title>Extensive microbial diversity within the chicken gut microbiome revealed by metagenomics and culture.</title>
        <authorList>
            <person name="Gilroy R."/>
            <person name="Ravi A."/>
            <person name="Getino M."/>
            <person name="Pursley I."/>
            <person name="Horton D.L."/>
            <person name="Alikhan N.F."/>
            <person name="Baker D."/>
            <person name="Gharbi K."/>
            <person name="Hall N."/>
            <person name="Watson M."/>
            <person name="Adriaenssens E.M."/>
            <person name="Foster-Nyarko E."/>
            <person name="Jarju S."/>
            <person name="Secka A."/>
            <person name="Antonio M."/>
            <person name="Oren A."/>
            <person name="Chaudhuri R.R."/>
            <person name="La Ragione R."/>
            <person name="Hildebrand F."/>
            <person name="Pallen M.J."/>
        </authorList>
    </citation>
    <scope>NUCLEOTIDE SEQUENCE</scope>
    <source>
        <strain evidence="1">1193</strain>
    </source>
</reference>
<evidence type="ECO:0000313" key="2">
    <source>
        <dbReference type="Proteomes" id="UP000824248"/>
    </source>
</evidence>
<dbReference type="AlphaFoldDB" id="A0A9D2B5V5"/>
<organism evidence="1 2">
    <name type="scientific">Candidatus Halomonas stercoripullorum</name>
    <dbReference type="NCBI Taxonomy" id="2838617"/>
    <lineage>
        <taxon>Bacteria</taxon>
        <taxon>Pseudomonadati</taxon>
        <taxon>Pseudomonadota</taxon>
        <taxon>Gammaproteobacteria</taxon>
        <taxon>Oceanospirillales</taxon>
        <taxon>Halomonadaceae</taxon>
        <taxon>Halomonas</taxon>
    </lineage>
</organism>
<dbReference type="Proteomes" id="UP000824248">
    <property type="component" value="Unassembled WGS sequence"/>
</dbReference>
<gene>
    <name evidence="1" type="ORF">H9854_10335</name>
</gene>
<dbReference type="EMBL" id="DXFC01000308">
    <property type="protein sequence ID" value="HIX62617.1"/>
    <property type="molecule type" value="Genomic_DNA"/>
</dbReference>
<sequence>MYNEAREHAEGRLHYVFADPYSAFDNLVTERQLHLRVALQELIGEPMANNRLTLRVIHGWENGGFEPDELAHCDHQLASLNDMEQVCLRYQEILQNNAPLPSAEPLLLAAPLAEAINIAEASEQNIDAETRSVPARWPTFDGGLLLYTFFKVYHRLTYGEDDRYRSIYCETPQGPREIHEFHVEEGDFAVIRPAADATGDSILLLHVSQLDPMRQLLEASGL</sequence>
<name>A0A9D2B5V5_9GAMM</name>